<dbReference type="EMBL" id="JJMN01000045">
    <property type="protein sequence ID" value="KDO14594.1"/>
    <property type="molecule type" value="Genomic_DNA"/>
</dbReference>
<dbReference type="InterPro" id="IPR004291">
    <property type="entry name" value="Transposase_IS66_central"/>
</dbReference>
<name>A0ABR4RY71_VIBMT</name>
<accession>A0ABR4RY71</accession>
<evidence type="ECO:0000313" key="3">
    <source>
        <dbReference type="Proteomes" id="UP000027331"/>
    </source>
</evidence>
<feature type="domain" description="Transposase IS66 central" evidence="1">
    <location>
        <begin position="3"/>
        <end position="50"/>
    </location>
</feature>
<protein>
    <recommendedName>
        <fullName evidence="1">Transposase IS66 central domain-containing protein</fullName>
    </recommendedName>
</protein>
<dbReference type="Proteomes" id="UP000027331">
    <property type="component" value="Unassembled WGS sequence"/>
</dbReference>
<evidence type="ECO:0000259" key="1">
    <source>
        <dbReference type="Pfam" id="PF03050"/>
    </source>
</evidence>
<dbReference type="Pfam" id="PF03050">
    <property type="entry name" value="DDE_Tnp_IS66"/>
    <property type="match status" value="1"/>
</dbReference>
<keyword evidence="3" id="KW-1185">Reference proteome</keyword>
<organism evidence="2 3">
    <name type="scientific">Vibrio metoecus</name>
    <dbReference type="NCBI Taxonomy" id="1481663"/>
    <lineage>
        <taxon>Bacteria</taxon>
        <taxon>Pseudomonadati</taxon>
        <taxon>Pseudomonadota</taxon>
        <taxon>Gammaproteobacteria</taxon>
        <taxon>Vibrionales</taxon>
        <taxon>Vibrionaceae</taxon>
        <taxon>Vibrio</taxon>
    </lineage>
</organism>
<evidence type="ECO:0000313" key="2">
    <source>
        <dbReference type="EMBL" id="KDO14594.1"/>
    </source>
</evidence>
<sequence>MKKLALYDNQNSRARSCPIAFLGNYDGYMQTDGYGAYDGFQRVTNVGCLAELCENSWKRINCKEKID</sequence>
<proteinExistence type="predicted"/>
<gene>
    <name evidence="2" type="ORF">DP83_07175</name>
</gene>
<comment type="caution">
    <text evidence="2">The sequence shown here is derived from an EMBL/GenBank/DDBJ whole genome shotgun (WGS) entry which is preliminary data.</text>
</comment>
<reference evidence="2 3" key="1">
    <citation type="submission" date="2014-04" db="EMBL/GenBank/DDBJ databases">
        <title>Vibrio metecus sp. nov., a close relative of Vibrio cholerae isolated from coastal brackish ponds and clinical specimens.</title>
        <authorList>
            <person name="Kirchberger P.C."/>
            <person name="Turnsek M."/>
            <person name="Hunt D.E."/>
            <person name="Haley B.J."/>
            <person name="Colwell R."/>
            <person name="Polz M.F."/>
            <person name="Tarr C.L."/>
            <person name="Boucher Y."/>
        </authorList>
    </citation>
    <scope>NUCLEOTIDE SEQUENCE [LARGE SCALE GENOMIC DNA]</scope>
    <source>
        <strain evidence="3">PPCK-2014</strain>
    </source>
</reference>